<evidence type="ECO:0000313" key="1">
    <source>
        <dbReference type="EMBL" id="MCJ7858391.1"/>
    </source>
</evidence>
<dbReference type="EMBL" id="JALIEA010000012">
    <property type="protein sequence ID" value="MCJ7858391.1"/>
    <property type="molecule type" value="Genomic_DNA"/>
</dbReference>
<gene>
    <name evidence="1" type="ORF">MUN33_06635</name>
</gene>
<protein>
    <submittedName>
        <fullName evidence="1">Uncharacterized protein</fullName>
    </submittedName>
</protein>
<name>A0A9X1WNM0_9CORY</name>
<proteinExistence type="predicted"/>
<keyword evidence="2" id="KW-1185">Reference proteome</keyword>
<accession>A0A9X1WNM0</accession>
<evidence type="ECO:0000313" key="2">
    <source>
        <dbReference type="Proteomes" id="UP001139207"/>
    </source>
</evidence>
<dbReference type="AlphaFoldDB" id="A0A9X1WNM0"/>
<dbReference type="RefSeq" id="WP_244804116.1">
    <property type="nucleotide sequence ID" value="NZ_JALIEA010000012.1"/>
</dbReference>
<sequence>MKYIGTVSAAPVETPDWTETRIQIEGLPRGCNLLVKWADGRAAAALTQLTVGTQIIFAAREGTFARRSATVIEVWGVFFDLVSPRFLSPRRIYDRFGKRPMRIEGRVVEIPDLWDRAAGQRAEVSVVTREGLEIVSRWDGECADHLVMLADRGDTLAFTALEASFELLWTWNEERTQKFRVPVVTGVSFRLRDL</sequence>
<comment type="caution">
    <text evidence="1">The sequence shown here is derived from an EMBL/GenBank/DDBJ whole genome shotgun (WGS) entry which is preliminary data.</text>
</comment>
<organism evidence="1 2">
    <name type="scientific">Corynebacterium kalidii</name>
    <dbReference type="NCBI Taxonomy" id="2931982"/>
    <lineage>
        <taxon>Bacteria</taxon>
        <taxon>Bacillati</taxon>
        <taxon>Actinomycetota</taxon>
        <taxon>Actinomycetes</taxon>
        <taxon>Mycobacteriales</taxon>
        <taxon>Corynebacteriaceae</taxon>
        <taxon>Corynebacterium</taxon>
    </lineage>
</organism>
<reference evidence="1" key="1">
    <citation type="submission" date="2022-04" db="EMBL/GenBank/DDBJ databases">
        <title>Corynebacterium kalidii LD5P10.</title>
        <authorList>
            <person name="Sun J.Q."/>
        </authorList>
    </citation>
    <scope>NUCLEOTIDE SEQUENCE</scope>
    <source>
        <strain evidence="1">LD5P10</strain>
    </source>
</reference>
<dbReference type="Proteomes" id="UP001139207">
    <property type="component" value="Unassembled WGS sequence"/>
</dbReference>